<comment type="caution">
    <text evidence="2">The sequence shown here is derived from an EMBL/GenBank/DDBJ whole genome shotgun (WGS) entry which is preliminary data.</text>
</comment>
<organism evidence="2 3">
    <name type="scientific">Flagellimonas spongiicola</name>
    <dbReference type="NCBI Taxonomy" id="2942208"/>
    <lineage>
        <taxon>Bacteria</taxon>
        <taxon>Pseudomonadati</taxon>
        <taxon>Bacteroidota</taxon>
        <taxon>Flavobacteriia</taxon>
        <taxon>Flavobacteriales</taxon>
        <taxon>Flavobacteriaceae</taxon>
        <taxon>Flagellimonas</taxon>
    </lineage>
</organism>
<proteinExistence type="predicted"/>
<dbReference type="Pfam" id="PF00144">
    <property type="entry name" value="Beta-lactamase"/>
    <property type="match status" value="1"/>
</dbReference>
<dbReference type="InterPro" id="IPR050491">
    <property type="entry name" value="AmpC-like"/>
</dbReference>
<name>A0ABT0PP60_9FLAO</name>
<dbReference type="PANTHER" id="PTHR46825">
    <property type="entry name" value="D-ALANYL-D-ALANINE-CARBOXYPEPTIDASE/ENDOPEPTIDASE AMPH"/>
    <property type="match status" value="1"/>
</dbReference>
<dbReference type="PANTHER" id="PTHR46825:SF9">
    <property type="entry name" value="BETA-LACTAMASE-RELATED DOMAIN-CONTAINING PROTEIN"/>
    <property type="match status" value="1"/>
</dbReference>
<dbReference type="RefSeq" id="WP_249656356.1">
    <property type="nucleotide sequence ID" value="NZ_JAMFMA010000001.1"/>
</dbReference>
<evidence type="ECO:0000313" key="2">
    <source>
        <dbReference type="EMBL" id="MCL6273177.1"/>
    </source>
</evidence>
<dbReference type="EMBL" id="JAMFMA010000001">
    <property type="protein sequence ID" value="MCL6273177.1"/>
    <property type="molecule type" value="Genomic_DNA"/>
</dbReference>
<dbReference type="SUPFAM" id="SSF56601">
    <property type="entry name" value="beta-lactamase/transpeptidase-like"/>
    <property type="match status" value="1"/>
</dbReference>
<dbReference type="PROSITE" id="PS51257">
    <property type="entry name" value="PROKAR_LIPOPROTEIN"/>
    <property type="match status" value="1"/>
</dbReference>
<dbReference type="InterPro" id="IPR012338">
    <property type="entry name" value="Beta-lactam/transpept-like"/>
</dbReference>
<dbReference type="Proteomes" id="UP001203607">
    <property type="component" value="Unassembled WGS sequence"/>
</dbReference>
<evidence type="ECO:0000313" key="3">
    <source>
        <dbReference type="Proteomes" id="UP001203607"/>
    </source>
</evidence>
<feature type="domain" description="Beta-lactamase-related" evidence="1">
    <location>
        <begin position="46"/>
        <end position="363"/>
    </location>
</feature>
<protein>
    <submittedName>
        <fullName evidence="2">Beta-lactamase family protein</fullName>
    </submittedName>
</protein>
<dbReference type="InterPro" id="IPR001466">
    <property type="entry name" value="Beta-lactam-related"/>
</dbReference>
<gene>
    <name evidence="2" type="ORF">M3P19_04105</name>
</gene>
<reference evidence="2 3" key="1">
    <citation type="submission" date="2022-05" db="EMBL/GenBank/DDBJ databases">
        <authorList>
            <person name="Park J.-S."/>
        </authorList>
    </citation>
    <scope>NUCLEOTIDE SEQUENCE [LARGE SCALE GENOMIC DNA]</scope>
    <source>
        <strain evidence="2 3">2012CJ35-5</strain>
    </source>
</reference>
<dbReference type="Gene3D" id="3.40.710.10">
    <property type="entry name" value="DD-peptidase/beta-lactamase superfamily"/>
    <property type="match status" value="1"/>
</dbReference>
<accession>A0ABT0PP60</accession>
<keyword evidence="3" id="KW-1185">Reference proteome</keyword>
<sequence>MRIILVLFVISLYSCKTENKERTFNHSDYGDLQAKLDSLYGTHFDENSPGAALLVLYDNKKIINRGYGLRNLETKEPITPSTNMRSASLAKQFTCLGILKLMEEGKLSLTDTIYKYFPYPIFKNVTIKQFISHTSGIEDADWIIENSTTHSNGYASNEDTIEWYAKNEVIRFPPGTAFEYNNGTYTTLAQIIEKVSGMKFEHYIKTHVFDKAGMTTSQYIDDADASKIPEYAYRYERDSLYKWKSVEGHRMDELVGPGGIYLSLNDYANYIEALRNKTILNGESHQLIFKPISMDIELCSEDLEILKNKPSFYAMGWEVTDSLAMHGGLWYGAQNFVIHERKRPLTIVMLSNNDDFFENRIVDKTYSIVDDYFNTAANNVY</sequence>
<evidence type="ECO:0000259" key="1">
    <source>
        <dbReference type="Pfam" id="PF00144"/>
    </source>
</evidence>